<protein>
    <submittedName>
        <fullName evidence="1">Uncharacterized protein</fullName>
    </submittedName>
</protein>
<gene>
    <name evidence="1" type="ORF">AB8B22_07225</name>
</gene>
<dbReference type="EMBL" id="CP165644">
    <property type="protein sequence ID" value="XDU66208.1"/>
    <property type="molecule type" value="Genomic_DNA"/>
</dbReference>
<proteinExistence type="predicted"/>
<organism evidence="1">
    <name type="scientific">Leptotrichia rugosa</name>
    <dbReference type="NCBI Taxonomy" id="3239302"/>
    <lineage>
        <taxon>Bacteria</taxon>
        <taxon>Fusobacteriati</taxon>
        <taxon>Fusobacteriota</taxon>
        <taxon>Fusobacteriia</taxon>
        <taxon>Fusobacteriales</taxon>
        <taxon>Leptotrichiaceae</taxon>
        <taxon>Leptotrichia</taxon>
    </lineage>
</organism>
<dbReference type="AlphaFoldDB" id="A0AB39VGZ3"/>
<dbReference type="KEGG" id="lrug:AB8B22_07225"/>
<reference evidence="1" key="1">
    <citation type="submission" date="2024-07" db="EMBL/GenBank/DDBJ databases">
        <authorList>
            <person name="Li X.-J."/>
            <person name="Wang X."/>
        </authorList>
    </citation>
    <scope>NUCLEOTIDE SEQUENCE</scope>
    <source>
        <strain evidence="1">HSP-334</strain>
    </source>
</reference>
<dbReference type="RefSeq" id="WP_369710603.1">
    <property type="nucleotide sequence ID" value="NZ_CP165644.1"/>
</dbReference>
<evidence type="ECO:0000313" key="1">
    <source>
        <dbReference type="EMBL" id="XDU66208.1"/>
    </source>
</evidence>
<name>A0AB39VGZ3_9FUSO</name>
<accession>A0AB39VGZ3</accession>
<sequence length="121" mass="14612">MNDDRVFEISEIGEFYTLVERKRKNELNISKEEIKEKIEKLLQEKDYKEFSEKNKISETKSEEFLYGMREILDKYFENGVIELDNEREYFEEVLGKTEEVSQLFATSDSIILFKILEKLLY</sequence>